<proteinExistence type="predicted"/>
<protein>
    <submittedName>
        <fullName evidence="2">Uncharacterized protein LOC127751481</fullName>
    </submittedName>
</protein>
<reference evidence="2" key="1">
    <citation type="submission" date="2025-08" db="UniProtKB">
        <authorList>
            <consortium name="RefSeq"/>
        </authorList>
    </citation>
    <scope>IDENTIFICATION</scope>
    <source>
        <tissue evidence="2">Whole organism</tissue>
    </source>
</reference>
<keyword evidence="1" id="KW-1185">Reference proteome</keyword>
<gene>
    <name evidence="2" type="primary">LOC127751481</name>
</gene>
<evidence type="ECO:0000313" key="2">
    <source>
        <dbReference type="RefSeq" id="XP_052131079.1"/>
    </source>
</evidence>
<dbReference type="Proteomes" id="UP000504606">
    <property type="component" value="Unplaced"/>
</dbReference>
<accession>A0A9C6X8J1</accession>
<evidence type="ECO:0000313" key="1">
    <source>
        <dbReference type="Proteomes" id="UP000504606"/>
    </source>
</evidence>
<dbReference type="GeneID" id="127751481"/>
<organism evidence="1 2">
    <name type="scientific">Frankliniella occidentalis</name>
    <name type="common">Western flower thrips</name>
    <name type="synonym">Euthrips occidentalis</name>
    <dbReference type="NCBI Taxonomy" id="133901"/>
    <lineage>
        <taxon>Eukaryota</taxon>
        <taxon>Metazoa</taxon>
        <taxon>Ecdysozoa</taxon>
        <taxon>Arthropoda</taxon>
        <taxon>Hexapoda</taxon>
        <taxon>Insecta</taxon>
        <taxon>Pterygota</taxon>
        <taxon>Neoptera</taxon>
        <taxon>Paraneoptera</taxon>
        <taxon>Thysanoptera</taxon>
        <taxon>Terebrantia</taxon>
        <taxon>Thripoidea</taxon>
        <taxon>Thripidae</taxon>
        <taxon>Frankliniella</taxon>
    </lineage>
</organism>
<dbReference type="RefSeq" id="XP_052131079.1">
    <property type="nucleotide sequence ID" value="XM_052275119.1"/>
</dbReference>
<sequence>MFEELVLFDDEEEAMMLMAAIDDVSDNDSDGGKEEVVSVDAEGFRRMSNASFKANFRMDRVVFQNLIVAVGLQMRRTNRLQRLRTPVDQILMMGLWPLFNPDTFRSSGLHFEKKRVASTTITNLLLRC</sequence>
<dbReference type="KEGG" id="foc:127751481"/>
<dbReference type="AlphaFoldDB" id="A0A9C6X8J1"/>
<name>A0A9C6X8J1_FRAOC</name>